<keyword evidence="4" id="KW-1185">Reference proteome</keyword>
<dbReference type="Pfam" id="PF25036">
    <property type="entry name" value="VPS13_VAB"/>
    <property type="match status" value="1"/>
</dbReference>
<dbReference type="PANTHER" id="PTHR16166:SF141">
    <property type="entry name" value="INTERMEMBRANE LIPID TRANSFER PROTEIN VPS13D"/>
    <property type="match status" value="1"/>
</dbReference>
<protein>
    <submittedName>
        <fullName evidence="5">Vacuolar protein sorting-associated protein 13 VPS13 adaptor binding domain-containing protein</fullName>
    </submittedName>
</protein>
<evidence type="ECO:0000313" key="5">
    <source>
        <dbReference type="WBParaSite" id="PSAMB.scaffold824size40811.g8915.t1"/>
    </source>
</evidence>
<dbReference type="WBParaSite" id="PSAMB.scaffold824size40811.g8915.t1">
    <property type="protein sequence ID" value="PSAMB.scaffold824size40811.g8915.t1"/>
    <property type="gene ID" value="PSAMB.scaffold824size40811.g8915"/>
</dbReference>
<dbReference type="SUPFAM" id="SSF50370">
    <property type="entry name" value="Ricin B-like lectins"/>
    <property type="match status" value="1"/>
</dbReference>
<evidence type="ECO:0000259" key="3">
    <source>
        <dbReference type="Pfam" id="PF25036"/>
    </source>
</evidence>
<feature type="domain" description="VPS13-like middle region" evidence="2">
    <location>
        <begin position="461"/>
        <end position="863"/>
    </location>
</feature>
<feature type="region of interest" description="Disordered" evidence="1">
    <location>
        <begin position="1719"/>
        <end position="1739"/>
    </location>
</feature>
<dbReference type="Proteomes" id="UP000887566">
    <property type="component" value="Unplaced"/>
</dbReference>
<dbReference type="GO" id="GO:0006623">
    <property type="term" value="P:protein targeting to vacuole"/>
    <property type="evidence" value="ECO:0007669"/>
    <property type="project" value="TreeGrafter"/>
</dbReference>
<proteinExistence type="predicted"/>
<evidence type="ECO:0000313" key="4">
    <source>
        <dbReference type="Proteomes" id="UP000887566"/>
    </source>
</evidence>
<dbReference type="InterPro" id="IPR026847">
    <property type="entry name" value="VPS13"/>
</dbReference>
<dbReference type="InterPro" id="IPR009543">
    <property type="entry name" value="VPS13_VAB"/>
</dbReference>
<dbReference type="InterPro" id="IPR056747">
    <property type="entry name" value="VPS13-like_M"/>
</dbReference>
<reference evidence="5" key="1">
    <citation type="submission" date="2022-11" db="UniProtKB">
        <authorList>
            <consortium name="WormBaseParasite"/>
        </authorList>
    </citation>
    <scope>IDENTIFICATION</scope>
</reference>
<feature type="domain" description="VPS13-like middle region" evidence="2">
    <location>
        <begin position="170"/>
        <end position="405"/>
    </location>
</feature>
<sequence length="2349" mass="261289">MLEEATATEIAKETVGCCIRAKLADLDIGMNRQTWTVMLDFLGVIAPAPAPVGQESDLPAVKRRTSSTSTKDSGHTELQLAVQAFRVHMNQPNDGVQLGTITLSEVSASVLADDANQLTIVGSAVSFAVDDKTPHYSKLYSERIIAAPGMDNAKLEIVKFGRPDPNLMRECDMTVSVKVNAPGAAYVHTHRYFCALLDYWMYFFQLQDVMTQQKSAIAGQKIRDQPSHGTRVLLNVDVEGPLSLVLPLNQLSTQAIVAETSAIHISNRFVFASQASKDSDVLSTADCPAEEHDCLLDEMSIVCSDLSLHDAVYMSGSLSGRPQPVGRRKTADFGTFFLSRSEHNALDKPYQLVVQVFRNLDGAFAHNVPDLAVAVSLSDVRCRLTLDFYKLIRGFLERNLGDELPAAMVAPVECRPTGGYTLAHGTLTYATFSYRMHLTNVKLDCLLLDTTTAAWSPFARVDLDQSRMSFDVYTDGTAELDLICQETALVDSRFEEVAANNRPNAFPKILCANPQRLSEKSESRLMSEAHIMLTPNEPPKVTLLLADARVLLLLDWLNTAKDFVLSSTDFIPPEPPHKRALIGPGRAPGVVTRRVSVEPADPNIELKINLRESDLVLLEEPSSRNSLALIAQTTAVLTLKDMGGVLKCFLEIQSVRLSSCVMAAFLESQCQLTNSFAATFDLSVDELMPLSRQARSLAPGLPGLYEARHKFSIEISELIARLSYRDYLVVHSVLTSSIDRLKQSVTESAIPATKPKASGATGGLLIDKVSFKTDQLSLWLLDDFQDTGFPLVRATFSDVVLDHALQSCPMTGMASLKLACDYFNQRVFGWEPLIEPWNLQWLSWQWHASKSKLGIDIRSDNTSTLDLNLTQAFLQQAIQFSGRWTAIKEALDKDFRSACSRARSDHLPYMLKNDTGSDLLFTTAVADVESARVENRKPTVRWSKVAAGEQCSFAFPTRRLTFARDDSESRQMIVQVDGWDEISPVNVDSVGTYFRVARFASSTKQSSLSRVSNARLVVAVSMDQDGRKVVTVRSALTLVNGLPDPIEIHLDNHSNTFFGDGCTLIIPPREARPAPLKYAIAKMGVRPKGRWAVERHETVDWQSNKDVGVTTNRTITCIDANNMCYRMCVSVKREHYPQQQAGHEMLPGHTITFMPPLTVVNLLPTDVEFSLPAYRRFDCIPAGQELLLTAVDMSTSVEFSVSTDLFRTLRSNDGNDRRYDSPEVTKAAAVEGRQLRIRLHDGHQRPLDLFVSISLGKAGAVRMALWVPYWIVNKSGIPLIVKQDASGADDAAGQFDEHESAKDKSSLMFSFANDNCPYQCVVRIGKKYIDSLSPKYSRKFHLTPGVQEIKLALESGNSRNAEVYSIGVEVRQGQGRYKATQVVLFTPRYILANRTAHKLIVAQKGFTDKPDKNIAIAPNCHFVWHWASESISIGPDARMLCLKREDVKHWSCPFQIDSLRSFHVNIRDAHDTPRFLRVEIGLSSAVFTVTVTDAEFFPPPIRIENRTDVPIIYQQQSTSNDSQFHLRTICKAQCSVDYAWDDLYAPERLTLQVFENKSQTYDLKVLGQGTPLVYENDMYLRLTTSFKQADSDRVGRGEERELVLEALAQGKVVLNKYNPVDSSRSQLWRLTREGSLENVGLNQRSPRATPMVLDVLDSLAERSNYPLMMKARNPARDHYQLWTFTEDGRLCCRLPDLYVQATAQFDVVLGPSSQASKVASGVPREQHWTKQKQRPGSGRLNVECMHEGPTQVLRITDWADDRRGLARRSTSVSSDSPTPTVEVNVFMDKGVGLSLVNGLFEELVYCRLEGLLIFGKIENGTYSLTGQVMQIQADNQLLTAEQWPVLYCRAKQSDEPNKYEVIPALRLEMRWSPMHNYDAFDCFRAKLRKISVKLDENLLWKLVQFMQMSGAESVQPALLLQPPNTELSRPDTLKARRCYFGTLELGCDMVYLSVLAVAASSLSPELRRLKQQFNVKLVSFENASIPLPPFRQSHYFETFPFLVEAIQKHFAGELQGHALRILGTVDFLGNPMGLAVDVADGLQDLMMEGTVGTLVSNVGYGLSNSISKISSSMADGVGMMTFDEQHETARRKALRYQPTIGSSAALGHLYTGVKGLGVGVIGGLTSIVRNTYDGSRREGVPGAIVGLGTGAIATVTKPMQGIFDLVGGTASAVKEMVGGPSRKARFAESRIRLPRVTRNLQGLLPCYSENLADAQQQLLRINGYNTNETCLSIEPCSVSVLLKSQMYALICSEQCYIIRQTDDEPNVVTMRISYKNLKEVRAVDDASGRGYLDVIVERRPGHPERLPKIWCSKIDYAKQLCEKILRAKQLHDHSKRTLVVAEDFSLDLI</sequence>
<dbReference type="PANTHER" id="PTHR16166">
    <property type="entry name" value="VACUOLAR PROTEIN SORTING-ASSOCIATED PROTEIN VPS13"/>
    <property type="match status" value="1"/>
</dbReference>
<dbReference type="Pfam" id="PF25033">
    <property type="entry name" value="VPS13_M"/>
    <property type="match status" value="2"/>
</dbReference>
<dbReference type="GO" id="GO:0045053">
    <property type="term" value="P:protein retention in Golgi apparatus"/>
    <property type="evidence" value="ECO:0007669"/>
    <property type="project" value="TreeGrafter"/>
</dbReference>
<dbReference type="GO" id="GO:0007005">
    <property type="term" value="P:mitochondrion organization"/>
    <property type="evidence" value="ECO:0007669"/>
    <property type="project" value="TreeGrafter"/>
</dbReference>
<dbReference type="InterPro" id="IPR035992">
    <property type="entry name" value="Ricin_B-like_lectins"/>
</dbReference>
<evidence type="ECO:0000259" key="2">
    <source>
        <dbReference type="Pfam" id="PF25033"/>
    </source>
</evidence>
<dbReference type="PROSITE" id="PS50231">
    <property type="entry name" value="RICIN_B_LECTIN"/>
    <property type="match status" value="1"/>
</dbReference>
<accession>A0A914XIK7</accession>
<evidence type="ECO:0000256" key="1">
    <source>
        <dbReference type="SAM" id="MobiDB-lite"/>
    </source>
</evidence>
<name>A0A914XIK7_9BILA</name>
<feature type="region of interest" description="Disordered" evidence="1">
    <location>
        <begin position="53"/>
        <end position="73"/>
    </location>
</feature>
<organism evidence="4 5">
    <name type="scientific">Plectus sambesii</name>
    <dbReference type="NCBI Taxonomy" id="2011161"/>
    <lineage>
        <taxon>Eukaryota</taxon>
        <taxon>Metazoa</taxon>
        <taxon>Ecdysozoa</taxon>
        <taxon>Nematoda</taxon>
        <taxon>Chromadorea</taxon>
        <taxon>Plectida</taxon>
        <taxon>Plectina</taxon>
        <taxon>Plectoidea</taxon>
        <taxon>Plectidae</taxon>
        <taxon>Plectus</taxon>
    </lineage>
</organism>
<feature type="domain" description="Vacuolar protein sorting-associated protein 13 VPS13 adaptor binding" evidence="3">
    <location>
        <begin position="971"/>
        <end position="1542"/>
    </location>
</feature>